<proteinExistence type="predicted"/>
<dbReference type="EMBL" id="AP026801">
    <property type="protein sequence ID" value="BDR57496.1"/>
    <property type="molecule type" value="Genomic_DNA"/>
</dbReference>
<dbReference type="KEGG" id="xak:KIMC2_20580"/>
<accession>A0AAU9DGT7</accession>
<organism evidence="1 2">
    <name type="scientific">Xylocopilactobacillus apis</name>
    <dbReference type="NCBI Taxonomy" id="2932183"/>
    <lineage>
        <taxon>Bacteria</taxon>
        <taxon>Bacillati</taxon>
        <taxon>Bacillota</taxon>
        <taxon>Bacilli</taxon>
        <taxon>Lactobacillales</taxon>
        <taxon>Lactobacillaceae</taxon>
        <taxon>Xylocopilactobacillus</taxon>
    </lineage>
</organism>
<keyword evidence="2" id="KW-1185">Reference proteome</keyword>
<gene>
    <name evidence="1" type="ORF">KIMC2_20580</name>
</gene>
<name>A0AAU9DGT7_9LACO</name>
<protein>
    <submittedName>
        <fullName evidence="1">Uncharacterized protein</fullName>
    </submittedName>
</protein>
<reference evidence="1 2" key="1">
    <citation type="journal article" date="2023" name="Microbiol. Spectr.">
        <title>Symbiosis of Carpenter Bees with Uncharacterized Lactic Acid Bacteria Showing NAD Auxotrophy.</title>
        <authorList>
            <person name="Kawasaki S."/>
            <person name="Ozawa K."/>
            <person name="Mori T."/>
            <person name="Yamamoto A."/>
            <person name="Ito M."/>
            <person name="Ohkuma M."/>
            <person name="Sakamoto M."/>
            <person name="Matsutani M."/>
        </authorList>
    </citation>
    <scope>NUCLEOTIDE SEQUENCE [LARGE SCALE GENOMIC DNA]</scope>
    <source>
        <strain evidence="1 2">KimC2</strain>
    </source>
</reference>
<dbReference type="AlphaFoldDB" id="A0AAU9DGT7"/>
<evidence type="ECO:0000313" key="1">
    <source>
        <dbReference type="EMBL" id="BDR57496.1"/>
    </source>
</evidence>
<dbReference type="Proteomes" id="UP001321804">
    <property type="component" value="Chromosome"/>
</dbReference>
<evidence type="ECO:0000313" key="2">
    <source>
        <dbReference type="Proteomes" id="UP001321804"/>
    </source>
</evidence>
<sequence length="135" mass="15225">MNNDILAPKMSTQIEDITPKIEELKKLAGDDFSQEPVGEKEQMKFVLTAQEVNSAVQKMVQQGFQFGTEVEKVDESGNSTGETVELPIQSIDELSALQARMNDVNEKLPKKKQWISLITKFRLKNIQVRSLTTIT</sequence>